<evidence type="ECO:0000259" key="3">
    <source>
        <dbReference type="Pfam" id="PF18912"/>
    </source>
</evidence>
<feature type="domain" description="Phosphoribosyltransferase" evidence="2">
    <location>
        <begin position="165"/>
        <end position="260"/>
    </location>
</feature>
<dbReference type="RefSeq" id="WP_307154075.1">
    <property type="nucleotide sequence ID" value="NZ_JAUSUK010000001.1"/>
</dbReference>
<keyword evidence="5" id="KW-1185">Reference proteome</keyword>
<protein>
    <submittedName>
        <fullName evidence="4">ComF family protein</fullName>
    </submittedName>
</protein>
<dbReference type="Gene3D" id="3.40.50.2020">
    <property type="match status" value="1"/>
</dbReference>
<dbReference type="PANTHER" id="PTHR47505:SF1">
    <property type="entry name" value="DNA UTILIZATION PROTEIN YHGH"/>
    <property type="match status" value="1"/>
</dbReference>
<dbReference type="SUPFAM" id="SSF53271">
    <property type="entry name" value="PRTase-like"/>
    <property type="match status" value="1"/>
</dbReference>
<dbReference type="InterPro" id="IPR029057">
    <property type="entry name" value="PRTase-like"/>
</dbReference>
<comment type="caution">
    <text evidence="4">The sequence shown here is derived from an EMBL/GenBank/DDBJ whole genome shotgun (WGS) entry which is preliminary data.</text>
</comment>
<feature type="domain" description="Double zinc ribbon" evidence="3">
    <location>
        <begin position="33"/>
        <end position="80"/>
    </location>
</feature>
<evidence type="ECO:0000259" key="2">
    <source>
        <dbReference type="Pfam" id="PF00156"/>
    </source>
</evidence>
<dbReference type="InterPro" id="IPR044005">
    <property type="entry name" value="DZR_2"/>
</dbReference>
<dbReference type="EMBL" id="JAUSUK010000001">
    <property type="protein sequence ID" value="MDQ0325929.1"/>
    <property type="molecule type" value="Genomic_DNA"/>
</dbReference>
<dbReference type="InterPro" id="IPR000836">
    <property type="entry name" value="PRTase_dom"/>
</dbReference>
<gene>
    <name evidence="4" type="ORF">J2R99_001778</name>
</gene>
<organism evidence="4 5">
    <name type="scientific">Rhodopseudomonas julia</name>
    <dbReference type="NCBI Taxonomy" id="200617"/>
    <lineage>
        <taxon>Bacteria</taxon>
        <taxon>Pseudomonadati</taxon>
        <taxon>Pseudomonadota</taxon>
        <taxon>Alphaproteobacteria</taxon>
        <taxon>Hyphomicrobiales</taxon>
        <taxon>Nitrobacteraceae</taxon>
        <taxon>Rhodopseudomonas</taxon>
    </lineage>
</organism>
<proteinExistence type="inferred from homology"/>
<evidence type="ECO:0000313" key="4">
    <source>
        <dbReference type="EMBL" id="MDQ0325929.1"/>
    </source>
</evidence>
<dbReference type="Pfam" id="PF00156">
    <property type="entry name" value="Pribosyltran"/>
    <property type="match status" value="1"/>
</dbReference>
<name>A0ABU0C7I7_9BRAD</name>
<dbReference type="Pfam" id="PF18912">
    <property type="entry name" value="DZR_2"/>
    <property type="match status" value="1"/>
</dbReference>
<dbReference type="PANTHER" id="PTHR47505">
    <property type="entry name" value="DNA UTILIZATION PROTEIN YHGH"/>
    <property type="match status" value="1"/>
</dbReference>
<dbReference type="InterPro" id="IPR051910">
    <property type="entry name" value="ComF/GntX_DNA_util-trans"/>
</dbReference>
<evidence type="ECO:0000313" key="5">
    <source>
        <dbReference type="Proteomes" id="UP001230253"/>
    </source>
</evidence>
<dbReference type="CDD" id="cd06223">
    <property type="entry name" value="PRTases_typeI"/>
    <property type="match status" value="1"/>
</dbReference>
<dbReference type="Proteomes" id="UP001230253">
    <property type="component" value="Unassembled WGS sequence"/>
</dbReference>
<accession>A0ABU0C7I7</accession>
<comment type="similarity">
    <text evidence="1">Belongs to the ComF/GntX family.</text>
</comment>
<reference evidence="4 5" key="1">
    <citation type="submission" date="2023-07" db="EMBL/GenBank/DDBJ databases">
        <title>Genomic Encyclopedia of Type Strains, Phase IV (KMG-IV): sequencing the most valuable type-strain genomes for metagenomic binning, comparative biology and taxonomic classification.</title>
        <authorList>
            <person name="Goeker M."/>
        </authorList>
    </citation>
    <scope>NUCLEOTIDE SEQUENCE [LARGE SCALE GENOMIC DNA]</scope>
    <source>
        <strain evidence="4 5">DSM 11549</strain>
    </source>
</reference>
<evidence type="ECO:0000256" key="1">
    <source>
        <dbReference type="ARBA" id="ARBA00008007"/>
    </source>
</evidence>
<sequence>MRRDMPLRAAGSDVVGARNGLRDLVKAGARQVADLFLPPLCPVCRRAVGAHELLCPQCWAKLRFIEEPFCPVLGIPFAADLGEGILSAQAIADPPPFSRARSAVLFDETARSLVHQFKYYDQAAVARTLIALTLRPARELAREGTLVVPVPLHRSRLWQRRFNQSAVLAKGIADELGLHVVPRALIRSRRTRQQVGLSQKERQANLRGAFKVRDAQRGVVAGHRILLVDDVYTSGATVKAATKALLKAGAQEVDVVTFARAGIVPLG</sequence>